<dbReference type="GO" id="GO:1902751">
    <property type="term" value="P:positive regulation of cell cycle G2/M phase transition"/>
    <property type="evidence" value="ECO:0007669"/>
    <property type="project" value="InterPro"/>
</dbReference>
<evidence type="ECO:0000256" key="6">
    <source>
        <dbReference type="ARBA" id="ARBA00023306"/>
    </source>
</evidence>
<dbReference type="EC" id="3.1.3.48" evidence="2"/>
<dbReference type="AlphaFoldDB" id="A0A2T9ZIL7"/>
<evidence type="ECO:0000313" key="8">
    <source>
        <dbReference type="EMBL" id="PVV04419.1"/>
    </source>
</evidence>
<comment type="similarity">
    <text evidence="1">Belongs to the MPI phosphatase family.</text>
</comment>
<dbReference type="OrthoDB" id="26523at2759"/>
<gene>
    <name evidence="8" type="ORF">BB560_001081</name>
</gene>
<reference evidence="8 9" key="1">
    <citation type="journal article" date="2018" name="MBio">
        <title>Comparative Genomics Reveals the Core Gene Toolbox for the Fungus-Insect Symbiosis.</title>
        <authorList>
            <person name="Wang Y."/>
            <person name="Stata M."/>
            <person name="Wang W."/>
            <person name="Stajich J.E."/>
            <person name="White M.M."/>
            <person name="Moncalvo J.M."/>
        </authorList>
    </citation>
    <scope>NUCLEOTIDE SEQUENCE [LARGE SCALE GENOMIC DNA]</scope>
    <source>
        <strain evidence="8 9">SC-DP-2</strain>
    </source>
</reference>
<dbReference type="GO" id="GO:0005634">
    <property type="term" value="C:nucleus"/>
    <property type="evidence" value="ECO:0007669"/>
    <property type="project" value="TreeGrafter"/>
</dbReference>
<dbReference type="Pfam" id="PF00581">
    <property type="entry name" value="Rhodanese"/>
    <property type="match status" value="1"/>
</dbReference>
<accession>A0A2T9ZIL7</accession>
<dbReference type="SMART" id="SM00450">
    <property type="entry name" value="RHOD"/>
    <property type="match status" value="1"/>
</dbReference>
<dbReference type="GO" id="GO:0004725">
    <property type="term" value="F:protein tyrosine phosphatase activity"/>
    <property type="evidence" value="ECO:0007669"/>
    <property type="project" value="UniProtKB-EC"/>
</dbReference>
<sequence>MQRKSNSFLEKLTDLTKGNQFKEGVADSIKKRKSSHSCLLTNEAPVLNKVKKTFDIYRIEREGLHVHFSELPVGSLKNKRMELSDFNPVKKTKKNKNQTGDYIRYNIQGEKTFSLLSSNGKGNNKSTQVCKRARNAMYLDSTHNTFFSMKLAFQDNTVAKGCKNKDIQTPNSTIWKVEQVLDQRGDSNCTPSRNSQDREYTKIPQYKKKPWSVPFISADTLTQIITSRYDRKYKDVVILDCRFPYEYHGGHILGAKNVSLDNIEEICRSLKDAEEKLIVFHCEFSIKRGPTIAQKVHTNLMEYFGLERPDMCILDGGYCEFFKENKTFCTPKGYLPMNDARYVEECEARISDFDKKHKPKKIRYRIHH</sequence>
<organism evidence="8 9">
    <name type="scientific">Smittium megazygosporum</name>
    <dbReference type="NCBI Taxonomy" id="133381"/>
    <lineage>
        <taxon>Eukaryota</taxon>
        <taxon>Fungi</taxon>
        <taxon>Fungi incertae sedis</taxon>
        <taxon>Zoopagomycota</taxon>
        <taxon>Kickxellomycotina</taxon>
        <taxon>Harpellomycetes</taxon>
        <taxon>Harpellales</taxon>
        <taxon>Legeriomycetaceae</taxon>
        <taxon>Smittium</taxon>
    </lineage>
</organism>
<dbReference type="EMBL" id="MBFS01000126">
    <property type="protein sequence ID" value="PVV04419.1"/>
    <property type="molecule type" value="Genomic_DNA"/>
</dbReference>
<dbReference type="Proteomes" id="UP000245609">
    <property type="component" value="Unassembled WGS sequence"/>
</dbReference>
<dbReference type="InterPro" id="IPR001763">
    <property type="entry name" value="Rhodanese-like_dom"/>
</dbReference>
<dbReference type="SUPFAM" id="SSF52821">
    <property type="entry name" value="Rhodanese/Cell cycle control phosphatase"/>
    <property type="match status" value="1"/>
</dbReference>
<keyword evidence="5" id="KW-0904">Protein phosphatase</keyword>
<dbReference type="GO" id="GO:0051301">
    <property type="term" value="P:cell division"/>
    <property type="evidence" value="ECO:0007669"/>
    <property type="project" value="UniProtKB-KW"/>
</dbReference>
<keyword evidence="9" id="KW-1185">Reference proteome</keyword>
<keyword evidence="4" id="KW-0378">Hydrolase</keyword>
<feature type="domain" description="Rhodanese" evidence="7">
    <location>
        <begin position="232"/>
        <end position="330"/>
    </location>
</feature>
<keyword evidence="6" id="KW-0131">Cell cycle</keyword>
<dbReference type="InterPro" id="IPR036873">
    <property type="entry name" value="Rhodanese-like_dom_sf"/>
</dbReference>
<evidence type="ECO:0000313" key="9">
    <source>
        <dbReference type="Proteomes" id="UP000245609"/>
    </source>
</evidence>
<dbReference type="Gene3D" id="3.40.250.10">
    <property type="entry name" value="Rhodanese-like domain"/>
    <property type="match status" value="1"/>
</dbReference>
<dbReference type="PRINTS" id="PR00716">
    <property type="entry name" value="MPIPHPHTASE"/>
</dbReference>
<dbReference type="GO" id="GO:0005737">
    <property type="term" value="C:cytoplasm"/>
    <property type="evidence" value="ECO:0007669"/>
    <property type="project" value="TreeGrafter"/>
</dbReference>
<dbReference type="STRING" id="133381.A0A2T9ZIL7"/>
<dbReference type="InterPro" id="IPR000751">
    <property type="entry name" value="MPI_Phosphatase"/>
</dbReference>
<protein>
    <recommendedName>
        <fullName evidence="2">protein-tyrosine-phosphatase</fullName>
        <ecNumber evidence="2">3.1.3.48</ecNumber>
    </recommendedName>
</protein>
<evidence type="ECO:0000259" key="7">
    <source>
        <dbReference type="PROSITE" id="PS50206"/>
    </source>
</evidence>
<evidence type="ECO:0000256" key="4">
    <source>
        <dbReference type="ARBA" id="ARBA00022801"/>
    </source>
</evidence>
<evidence type="ECO:0000256" key="1">
    <source>
        <dbReference type="ARBA" id="ARBA00011065"/>
    </source>
</evidence>
<proteinExistence type="inferred from homology"/>
<dbReference type="PROSITE" id="PS50206">
    <property type="entry name" value="RHODANESE_3"/>
    <property type="match status" value="1"/>
</dbReference>
<evidence type="ECO:0000256" key="3">
    <source>
        <dbReference type="ARBA" id="ARBA00022618"/>
    </source>
</evidence>
<name>A0A2T9ZIL7_9FUNG</name>
<evidence type="ECO:0000256" key="5">
    <source>
        <dbReference type="ARBA" id="ARBA00022912"/>
    </source>
</evidence>
<dbReference type="PANTHER" id="PTHR10828">
    <property type="entry name" value="M-PHASE INDUCER PHOSPHATASE DUAL SPECIFICITY PHOSPHATASE CDC25"/>
    <property type="match status" value="1"/>
</dbReference>
<comment type="caution">
    <text evidence="8">The sequence shown here is derived from an EMBL/GenBank/DDBJ whole genome shotgun (WGS) entry which is preliminary data.</text>
</comment>
<keyword evidence="3" id="KW-0132">Cell division</keyword>
<evidence type="ECO:0000256" key="2">
    <source>
        <dbReference type="ARBA" id="ARBA00013064"/>
    </source>
</evidence>